<evidence type="ECO:0000256" key="1">
    <source>
        <dbReference type="SAM" id="MobiDB-lite"/>
    </source>
</evidence>
<comment type="caution">
    <text evidence="2">The sequence shown here is derived from an EMBL/GenBank/DDBJ whole genome shotgun (WGS) entry which is preliminary data.</text>
</comment>
<feature type="compositionally biased region" description="Polar residues" evidence="1">
    <location>
        <begin position="1"/>
        <end position="11"/>
    </location>
</feature>
<evidence type="ECO:0000313" key="2">
    <source>
        <dbReference type="EMBL" id="MCI91865.1"/>
    </source>
</evidence>
<feature type="region of interest" description="Disordered" evidence="1">
    <location>
        <begin position="1"/>
        <end position="54"/>
    </location>
</feature>
<organism evidence="2 3">
    <name type="scientific">Trifolium medium</name>
    <dbReference type="NCBI Taxonomy" id="97028"/>
    <lineage>
        <taxon>Eukaryota</taxon>
        <taxon>Viridiplantae</taxon>
        <taxon>Streptophyta</taxon>
        <taxon>Embryophyta</taxon>
        <taxon>Tracheophyta</taxon>
        <taxon>Spermatophyta</taxon>
        <taxon>Magnoliopsida</taxon>
        <taxon>eudicotyledons</taxon>
        <taxon>Gunneridae</taxon>
        <taxon>Pentapetalae</taxon>
        <taxon>rosids</taxon>
        <taxon>fabids</taxon>
        <taxon>Fabales</taxon>
        <taxon>Fabaceae</taxon>
        <taxon>Papilionoideae</taxon>
        <taxon>50 kb inversion clade</taxon>
        <taxon>NPAAA clade</taxon>
        <taxon>Hologalegina</taxon>
        <taxon>IRL clade</taxon>
        <taxon>Trifolieae</taxon>
        <taxon>Trifolium</taxon>
    </lineage>
</organism>
<protein>
    <submittedName>
        <fullName evidence="2">Uncharacterized protein</fullName>
    </submittedName>
</protein>
<proteinExistence type="predicted"/>
<feature type="non-terminal residue" evidence="2">
    <location>
        <position position="54"/>
    </location>
</feature>
<evidence type="ECO:0000313" key="3">
    <source>
        <dbReference type="Proteomes" id="UP000265520"/>
    </source>
</evidence>
<dbReference type="EMBL" id="LXQA011284174">
    <property type="protein sequence ID" value="MCI91865.1"/>
    <property type="molecule type" value="Genomic_DNA"/>
</dbReference>
<reference evidence="2 3" key="1">
    <citation type="journal article" date="2018" name="Front. Plant Sci.">
        <title>Red Clover (Trifolium pratense) and Zigzag Clover (T. medium) - A Picture of Genomic Similarities and Differences.</title>
        <authorList>
            <person name="Dluhosova J."/>
            <person name="Istvanek J."/>
            <person name="Nedelnik J."/>
            <person name="Repkova J."/>
        </authorList>
    </citation>
    <scope>NUCLEOTIDE SEQUENCE [LARGE SCALE GENOMIC DNA]</scope>
    <source>
        <strain evidence="3">cv. 10/8</strain>
        <tissue evidence="2">Leaf</tissue>
    </source>
</reference>
<accession>A0A392VYW7</accession>
<sequence>MTPQRDILSSQSRKDISLREKAKRTKAIRVESPLTKSQEDSQEEAHPTPPEGDT</sequence>
<feature type="compositionally biased region" description="Basic and acidic residues" evidence="1">
    <location>
        <begin position="37"/>
        <end position="46"/>
    </location>
</feature>
<keyword evidence="3" id="KW-1185">Reference proteome</keyword>
<name>A0A392VYW7_9FABA</name>
<dbReference type="Proteomes" id="UP000265520">
    <property type="component" value="Unassembled WGS sequence"/>
</dbReference>
<dbReference type="AlphaFoldDB" id="A0A392VYW7"/>